<feature type="transmembrane region" description="Helical" evidence="10">
    <location>
        <begin position="65"/>
        <end position="85"/>
    </location>
</feature>
<feature type="transmembrane region" description="Helical" evidence="10">
    <location>
        <begin position="200"/>
        <end position="223"/>
    </location>
</feature>
<feature type="transmembrane region" description="Helical" evidence="10">
    <location>
        <begin position="299"/>
        <end position="325"/>
    </location>
</feature>
<dbReference type="GO" id="GO:0005549">
    <property type="term" value="F:odorant binding"/>
    <property type="evidence" value="ECO:0007669"/>
    <property type="project" value="InterPro"/>
</dbReference>
<keyword evidence="12" id="KW-1185">Reference proteome</keyword>
<evidence type="ECO:0000256" key="6">
    <source>
        <dbReference type="ARBA" id="ARBA00022989"/>
    </source>
</evidence>
<evidence type="ECO:0000256" key="1">
    <source>
        <dbReference type="ARBA" id="ARBA00004651"/>
    </source>
</evidence>
<sequence>ATEILTAMLSGMLCTFKAIRCWTHRKELFEFLRQLKILWETANSNNFITDSILDTVLFARSLRNYLTYTCIALAVSYGFPAYIVLGSHLIFYRDQYFFNLSIIIYPVDYPFAINSYGVYFMCLLFEQVAELLAIVFWLCGDALFIQLTTHVYVQCMILVNRLHDINKIKIASYEENNKELADIIFRHHQLYLHCCWLQKFFSPIAFFVTLINGANLCFSLYRVDGEINEQNWSNLLINVLHLVAVLGQTVLYCKYADTLAEKFEEISYAVYYSNWTHCDKKFKTMMIMIIERAQKRYQFTIYGIITLNLLQFTRIVNAAMSYFALLRSFG</sequence>
<dbReference type="OrthoDB" id="7655954at2759"/>
<evidence type="ECO:0000313" key="11">
    <source>
        <dbReference type="EMBL" id="CAG5101970.1"/>
    </source>
</evidence>
<keyword evidence="3" id="KW-0716">Sensory transduction</keyword>
<dbReference type="AlphaFoldDB" id="A0A8J2MWU5"/>
<dbReference type="PANTHER" id="PTHR21137">
    <property type="entry name" value="ODORANT RECEPTOR"/>
    <property type="match status" value="1"/>
</dbReference>
<evidence type="ECO:0000256" key="3">
    <source>
        <dbReference type="ARBA" id="ARBA00022606"/>
    </source>
</evidence>
<evidence type="ECO:0000256" key="10">
    <source>
        <dbReference type="SAM" id="Phobius"/>
    </source>
</evidence>
<dbReference type="Pfam" id="PF02949">
    <property type="entry name" value="7tm_6"/>
    <property type="match status" value="1"/>
</dbReference>
<evidence type="ECO:0000313" key="12">
    <source>
        <dbReference type="Proteomes" id="UP000786811"/>
    </source>
</evidence>
<feature type="transmembrane region" description="Helical" evidence="10">
    <location>
        <begin position="235"/>
        <end position="253"/>
    </location>
</feature>
<evidence type="ECO:0000256" key="4">
    <source>
        <dbReference type="ARBA" id="ARBA00022692"/>
    </source>
</evidence>
<evidence type="ECO:0000256" key="7">
    <source>
        <dbReference type="ARBA" id="ARBA00023136"/>
    </source>
</evidence>
<evidence type="ECO:0000256" key="2">
    <source>
        <dbReference type="ARBA" id="ARBA00022475"/>
    </source>
</evidence>
<feature type="transmembrane region" description="Helical" evidence="10">
    <location>
        <begin position="131"/>
        <end position="153"/>
    </location>
</feature>
<comment type="subcellular location">
    <subcellularLocation>
        <location evidence="1">Cell membrane</location>
        <topology evidence="1">Multi-pass membrane protein</topology>
    </subcellularLocation>
</comment>
<dbReference type="InterPro" id="IPR004117">
    <property type="entry name" value="7tm6_olfct_rcpt"/>
</dbReference>
<dbReference type="GO" id="GO:0004984">
    <property type="term" value="F:olfactory receptor activity"/>
    <property type="evidence" value="ECO:0007669"/>
    <property type="project" value="InterPro"/>
</dbReference>
<keyword evidence="7 10" id="KW-0472">Membrane</keyword>
<feature type="transmembrane region" description="Helical" evidence="10">
    <location>
        <begin position="97"/>
        <end position="119"/>
    </location>
</feature>
<dbReference type="Proteomes" id="UP000786811">
    <property type="component" value="Unassembled WGS sequence"/>
</dbReference>
<organism evidence="11 12">
    <name type="scientific">Cotesia congregata</name>
    <name type="common">Parasitoid wasp</name>
    <name type="synonym">Apanteles congregatus</name>
    <dbReference type="NCBI Taxonomy" id="51543"/>
    <lineage>
        <taxon>Eukaryota</taxon>
        <taxon>Metazoa</taxon>
        <taxon>Ecdysozoa</taxon>
        <taxon>Arthropoda</taxon>
        <taxon>Hexapoda</taxon>
        <taxon>Insecta</taxon>
        <taxon>Pterygota</taxon>
        <taxon>Neoptera</taxon>
        <taxon>Endopterygota</taxon>
        <taxon>Hymenoptera</taxon>
        <taxon>Apocrita</taxon>
        <taxon>Ichneumonoidea</taxon>
        <taxon>Braconidae</taxon>
        <taxon>Microgastrinae</taxon>
        <taxon>Cotesia</taxon>
    </lineage>
</organism>
<keyword evidence="5" id="KW-0552">Olfaction</keyword>
<feature type="non-terminal residue" evidence="11">
    <location>
        <position position="1"/>
    </location>
</feature>
<comment type="caution">
    <text evidence="11">The sequence shown here is derived from an EMBL/GenBank/DDBJ whole genome shotgun (WGS) entry which is preliminary data.</text>
</comment>
<evidence type="ECO:0000256" key="9">
    <source>
        <dbReference type="ARBA" id="ARBA00023224"/>
    </source>
</evidence>
<gene>
    <name evidence="11" type="ORF">HICCMSTLAB_LOCUS10781</name>
</gene>
<protein>
    <submittedName>
        <fullName evidence="11">Olfactory receptor 128</fullName>
    </submittedName>
</protein>
<accession>A0A8J2MWU5</accession>
<keyword evidence="8 11" id="KW-0675">Receptor</keyword>
<dbReference type="EMBL" id="CAJNRD030001123">
    <property type="protein sequence ID" value="CAG5101970.1"/>
    <property type="molecule type" value="Genomic_DNA"/>
</dbReference>
<keyword evidence="2" id="KW-1003">Cell membrane</keyword>
<keyword evidence="4 10" id="KW-0812">Transmembrane</keyword>
<dbReference type="GO" id="GO:0007165">
    <property type="term" value="P:signal transduction"/>
    <property type="evidence" value="ECO:0007669"/>
    <property type="project" value="UniProtKB-KW"/>
</dbReference>
<evidence type="ECO:0000256" key="8">
    <source>
        <dbReference type="ARBA" id="ARBA00023170"/>
    </source>
</evidence>
<keyword evidence="6 10" id="KW-1133">Transmembrane helix</keyword>
<dbReference type="PANTHER" id="PTHR21137:SF35">
    <property type="entry name" value="ODORANT RECEPTOR 19A-RELATED"/>
    <property type="match status" value="1"/>
</dbReference>
<feature type="non-terminal residue" evidence="11">
    <location>
        <position position="330"/>
    </location>
</feature>
<proteinExistence type="predicted"/>
<evidence type="ECO:0000256" key="5">
    <source>
        <dbReference type="ARBA" id="ARBA00022725"/>
    </source>
</evidence>
<keyword evidence="9" id="KW-0807">Transducer</keyword>
<dbReference type="GO" id="GO:0005886">
    <property type="term" value="C:plasma membrane"/>
    <property type="evidence" value="ECO:0007669"/>
    <property type="project" value="UniProtKB-SubCell"/>
</dbReference>
<reference evidence="11" key="1">
    <citation type="submission" date="2021-04" db="EMBL/GenBank/DDBJ databases">
        <authorList>
            <person name="Chebbi M.A.C M."/>
        </authorList>
    </citation>
    <scope>NUCLEOTIDE SEQUENCE</scope>
</reference>
<name>A0A8J2MWU5_COTCN</name>